<feature type="chain" id="PRO_5046733712" description="DUF4252 domain-containing protein" evidence="1">
    <location>
        <begin position="23"/>
        <end position="148"/>
    </location>
</feature>
<dbReference type="Proteomes" id="UP001501758">
    <property type="component" value="Unassembled WGS sequence"/>
</dbReference>
<reference evidence="3" key="1">
    <citation type="journal article" date="2019" name="Int. J. Syst. Evol. Microbiol.">
        <title>The Global Catalogue of Microorganisms (GCM) 10K type strain sequencing project: providing services to taxonomists for standard genome sequencing and annotation.</title>
        <authorList>
            <consortium name="The Broad Institute Genomics Platform"/>
            <consortium name="The Broad Institute Genome Sequencing Center for Infectious Disease"/>
            <person name="Wu L."/>
            <person name="Ma J."/>
        </authorList>
    </citation>
    <scope>NUCLEOTIDE SEQUENCE [LARGE SCALE GENOMIC DNA]</scope>
    <source>
        <strain evidence="3">JCM 15974</strain>
    </source>
</reference>
<organism evidence="2 3">
    <name type="scientific">Aquimarina litoralis</name>
    <dbReference type="NCBI Taxonomy" id="584605"/>
    <lineage>
        <taxon>Bacteria</taxon>
        <taxon>Pseudomonadati</taxon>
        <taxon>Bacteroidota</taxon>
        <taxon>Flavobacteriia</taxon>
        <taxon>Flavobacteriales</taxon>
        <taxon>Flavobacteriaceae</taxon>
        <taxon>Aquimarina</taxon>
    </lineage>
</organism>
<dbReference type="RefSeq" id="WP_343912743.1">
    <property type="nucleotide sequence ID" value="NZ_BAAAGE010000002.1"/>
</dbReference>
<evidence type="ECO:0000313" key="3">
    <source>
        <dbReference type="Proteomes" id="UP001501758"/>
    </source>
</evidence>
<gene>
    <name evidence="2" type="ORF">GCM10009430_26190</name>
</gene>
<name>A0ABP3U2F9_9FLAO</name>
<feature type="signal peptide" evidence="1">
    <location>
        <begin position="1"/>
        <end position="22"/>
    </location>
</feature>
<sequence length="148" mass="16972">MKTVIFVIVSLVFGLLTTQAQTDENSSGSSSSFSITYDTDAEHKAFYRSFVTLDTDDNYRIKIKFMKRMKSHVKSYLIDQFGQKDMVIKDNTYSWTKGLEDEEIYVVKLKGNKLRINVNKELASDKLLKRFGLIGKELKEMTSQESGS</sequence>
<evidence type="ECO:0008006" key="4">
    <source>
        <dbReference type="Google" id="ProtNLM"/>
    </source>
</evidence>
<keyword evidence="3" id="KW-1185">Reference proteome</keyword>
<dbReference type="EMBL" id="BAAAGE010000002">
    <property type="protein sequence ID" value="GAA0723087.1"/>
    <property type="molecule type" value="Genomic_DNA"/>
</dbReference>
<evidence type="ECO:0000313" key="2">
    <source>
        <dbReference type="EMBL" id="GAA0723087.1"/>
    </source>
</evidence>
<accession>A0ABP3U2F9</accession>
<protein>
    <recommendedName>
        <fullName evidence="4">DUF4252 domain-containing protein</fullName>
    </recommendedName>
</protein>
<keyword evidence="1" id="KW-0732">Signal</keyword>
<comment type="caution">
    <text evidence="2">The sequence shown here is derived from an EMBL/GenBank/DDBJ whole genome shotgun (WGS) entry which is preliminary data.</text>
</comment>
<evidence type="ECO:0000256" key="1">
    <source>
        <dbReference type="SAM" id="SignalP"/>
    </source>
</evidence>
<proteinExistence type="predicted"/>